<keyword evidence="2" id="KW-1185">Reference proteome</keyword>
<sequence length="153" mass="16701">MQYSPLSVRGDAGALAPLCGRTIQIWPGGVGGTRAREFSKQLARLACGLFGLPSPEPFAVRGDNTRVDGVARPLGGGSALNRFKLFFAVLILLLRLETPHPGQNARRPRKFKSSLICFDRISGKETDPAIELRFILCILRGRGNCHFAIELVK</sequence>
<dbReference type="EMBL" id="MKKU01000023">
    <property type="protein sequence ID" value="RNF26931.1"/>
    <property type="molecule type" value="Genomic_DNA"/>
</dbReference>
<evidence type="ECO:0000313" key="2">
    <source>
        <dbReference type="Proteomes" id="UP000284403"/>
    </source>
</evidence>
<dbReference type="AlphaFoldDB" id="A0A422QAE8"/>
<dbReference type="GeneID" id="40314505"/>
<reference evidence="1 2" key="1">
    <citation type="journal article" date="2018" name="BMC Genomics">
        <title>Genomic comparison of Trypanosoma conorhini and Trypanosoma rangeli to Trypanosoma cruzi strains of high and low virulence.</title>
        <authorList>
            <person name="Bradwell K.R."/>
            <person name="Koparde V.N."/>
            <person name="Matveyev A.V."/>
            <person name="Serrano M.G."/>
            <person name="Alves J.M."/>
            <person name="Parikh H."/>
            <person name="Huang B."/>
            <person name="Lee V."/>
            <person name="Espinosa-Alvarez O."/>
            <person name="Ortiz P.A."/>
            <person name="Costa-Martins A.G."/>
            <person name="Teixeira M.M."/>
            <person name="Buck G.A."/>
        </authorList>
    </citation>
    <scope>NUCLEOTIDE SEQUENCE [LARGE SCALE GENOMIC DNA]</scope>
    <source>
        <strain evidence="1 2">025E</strain>
    </source>
</reference>
<protein>
    <submittedName>
        <fullName evidence="1">Uncharacterized protein</fullName>
    </submittedName>
</protein>
<accession>A0A422QAE8</accession>
<evidence type="ECO:0000313" key="1">
    <source>
        <dbReference type="EMBL" id="RNF26931.1"/>
    </source>
</evidence>
<name>A0A422QAE8_9TRYP</name>
<proteinExistence type="predicted"/>
<gene>
    <name evidence="1" type="ORF">Tco025E_00894</name>
</gene>
<dbReference type="RefSeq" id="XP_029232137.1">
    <property type="nucleotide sequence ID" value="XM_029367833.1"/>
</dbReference>
<comment type="caution">
    <text evidence="1">The sequence shown here is derived from an EMBL/GenBank/DDBJ whole genome shotgun (WGS) entry which is preliminary data.</text>
</comment>
<organism evidence="1 2">
    <name type="scientific">Trypanosoma conorhini</name>
    <dbReference type="NCBI Taxonomy" id="83891"/>
    <lineage>
        <taxon>Eukaryota</taxon>
        <taxon>Discoba</taxon>
        <taxon>Euglenozoa</taxon>
        <taxon>Kinetoplastea</taxon>
        <taxon>Metakinetoplastina</taxon>
        <taxon>Trypanosomatida</taxon>
        <taxon>Trypanosomatidae</taxon>
        <taxon>Trypanosoma</taxon>
    </lineage>
</organism>
<dbReference type="Proteomes" id="UP000284403">
    <property type="component" value="Unassembled WGS sequence"/>
</dbReference>